<dbReference type="InterPro" id="IPR050883">
    <property type="entry name" value="PNGase"/>
</dbReference>
<dbReference type="InterPro" id="IPR005887">
    <property type="entry name" value="GH92_a_mannosidase_put"/>
</dbReference>
<dbReference type="PANTHER" id="PTHR12143">
    <property type="entry name" value="PEPTIDE N-GLYCANASE PNGASE -RELATED"/>
    <property type="match status" value="1"/>
</dbReference>
<sequence length="1093" mass="114860">MSTDLDPSAHPVQPFRASTPTLLDAGRRTVTIAEGAWPVTPSTRLSYRVRPELDDDLAVRPSTFVAVDAELDDGTLLSSLGARDHRGFALTPAGQGEAEVLYPRQWNHVECAVGAVAAGRTVVRLLGVLDPPDPAAGSTLGSAAGSRVAALLADVRLDPEPPARVGDDGRVAVEDVVDLVDTRRGTNAGPVFSRGNTIPAAAVPNGFTLVTPMTTWSCDWPYAWHDDPSTRPVLRGIALAHQPSPWMGDRDQLVLAPSWGAADDGLADDGLADDGPAAGTFSHDAEVARPHSYEVVLDSGARVTAVPSDHGALLRLAPPAAAGAGETELRLELGTVDQDCSFQLDTATSTVRGWVDGGSRLSVGVSRMFVVARVEIPDGEPVRGGARDGGPGRAPGHRVVVVPGGGATVRVGTSFLSIAQAEHALDLELGDATPQEQAARVRAAWTERLGVLELAGARREELVSAYGGLYRVNLYPTAHHENVGTAEAPEHVHASPVLPAASASTDTETGATIRPGRAYVNHGFWDTYRTVWPLYALVYPDLAAELADGFVEMFRSAGWTSRWPSPGYADLMTGTSSDVAFADLAVKGVPLLDPVATYRAGLRNATALPPSPAVGRKDLREGAYRGFPSSALHEAVSWAVEAALNDAALAAQAELLAADADVPARDVERLRTEARYLRRRSLAYRAGFDAATGFFRSRDAGGALADGFDPLSWGGDYTETNAWSYAFPAPHDGAGLAALHGGPDGLGARLDEYLATPELADRPGSYDDVIHEMTEARDVRRGQLGLSNQPAHHIPFMYAFARRPGDASALVRDALRRLFGGSELGQGYPGDEDDGEMSAWYLWALTGLYPLQVGAPRYVLTAPGVPRVTWHLPGGDLVVSAEPGEAGDACDAGDAGDAGGAVGAEGRVAFDAATRIAGLRVDGRAHDASWLAHEAVASGAHLDVEVTAGPSAWATGADAVPPSVEGWREGPWRDLARGGGTLTDDEVGRSVVALGPDGAGGVCEIDGADGAMVPALYTLTCGPDPTAAPRSWRCEASVDGAAWTVLDERLDEAFDWPWQLRPFAFGRPVPPGARWFRLVALTPGEVAQLQLLG</sequence>
<organism evidence="3 4">
    <name type="scientific">Salana multivorans</name>
    <dbReference type="NCBI Taxonomy" id="120377"/>
    <lineage>
        <taxon>Bacteria</taxon>
        <taxon>Bacillati</taxon>
        <taxon>Actinomycetota</taxon>
        <taxon>Actinomycetes</taxon>
        <taxon>Micrococcales</taxon>
        <taxon>Beutenbergiaceae</taxon>
        <taxon>Salana</taxon>
    </lineage>
</organism>
<dbReference type="SUPFAM" id="SSF48208">
    <property type="entry name" value="Six-hairpin glycosidases"/>
    <property type="match status" value="1"/>
</dbReference>
<dbReference type="Pfam" id="PF17678">
    <property type="entry name" value="Glyco_hydro_92N"/>
    <property type="match status" value="1"/>
</dbReference>
<dbReference type="AlphaFoldDB" id="A0A3N2D945"/>
<protein>
    <submittedName>
        <fullName evidence="3">Putative alpha-1,2-mannosidase</fullName>
    </submittedName>
</protein>
<dbReference type="NCBIfam" id="TIGR01180">
    <property type="entry name" value="aman2_put"/>
    <property type="match status" value="1"/>
</dbReference>
<dbReference type="InterPro" id="IPR014718">
    <property type="entry name" value="GH-type_carb-bd"/>
</dbReference>
<evidence type="ECO:0000313" key="3">
    <source>
        <dbReference type="EMBL" id="ROR96148.1"/>
    </source>
</evidence>
<dbReference type="GO" id="GO:0000224">
    <property type="term" value="F:peptide-N4-(N-acetyl-beta-glucosaminyl)asparagine amidase activity"/>
    <property type="evidence" value="ECO:0007669"/>
    <property type="project" value="TreeGrafter"/>
</dbReference>
<keyword evidence="4" id="KW-1185">Reference proteome</keyword>
<evidence type="ECO:0000259" key="2">
    <source>
        <dbReference type="Pfam" id="PF17678"/>
    </source>
</evidence>
<comment type="caution">
    <text evidence="3">The sequence shown here is derived from an EMBL/GenBank/DDBJ whole genome shotgun (WGS) entry which is preliminary data.</text>
</comment>
<dbReference type="Gene3D" id="1.20.1050.60">
    <property type="entry name" value="alpha-1,2-mannosidase"/>
    <property type="match status" value="1"/>
</dbReference>
<dbReference type="GO" id="GO:0006516">
    <property type="term" value="P:glycoprotein catabolic process"/>
    <property type="evidence" value="ECO:0007669"/>
    <property type="project" value="TreeGrafter"/>
</dbReference>
<dbReference type="InterPro" id="IPR008928">
    <property type="entry name" value="6-hairpin_glycosidase_sf"/>
</dbReference>
<dbReference type="InterPro" id="IPR041371">
    <property type="entry name" value="GH92_N"/>
</dbReference>
<dbReference type="Gene3D" id="3.30.2080.10">
    <property type="entry name" value="GH92 mannosidase domain"/>
    <property type="match status" value="1"/>
</dbReference>
<dbReference type="EMBL" id="RKHQ01000001">
    <property type="protein sequence ID" value="ROR96148.1"/>
    <property type="molecule type" value="Genomic_DNA"/>
</dbReference>
<dbReference type="OrthoDB" id="9804511at2"/>
<reference evidence="3 4" key="1">
    <citation type="submission" date="2018-11" db="EMBL/GenBank/DDBJ databases">
        <title>Sequencing the genomes of 1000 actinobacteria strains.</title>
        <authorList>
            <person name="Klenk H.-P."/>
        </authorList>
    </citation>
    <scope>NUCLEOTIDE SEQUENCE [LARGE SCALE GENOMIC DNA]</scope>
    <source>
        <strain evidence="3 4">DSM 13521</strain>
    </source>
</reference>
<dbReference type="InterPro" id="IPR012939">
    <property type="entry name" value="Glyco_hydro_92"/>
</dbReference>
<accession>A0A3N2D945</accession>
<dbReference type="Gene3D" id="1.20.1610.10">
    <property type="entry name" value="alpha-1,2-mannosidases domains"/>
    <property type="match status" value="1"/>
</dbReference>
<dbReference type="Proteomes" id="UP000275356">
    <property type="component" value="Unassembled WGS sequence"/>
</dbReference>
<feature type="domain" description="Glycosyl hydrolase family 92 N-terminal" evidence="2">
    <location>
        <begin position="179"/>
        <end position="375"/>
    </location>
</feature>
<dbReference type="Pfam" id="PF07971">
    <property type="entry name" value="Glyco_hydro_92"/>
    <property type="match status" value="1"/>
</dbReference>
<dbReference type="RefSeq" id="WP_123738367.1">
    <property type="nucleotide sequence ID" value="NZ_RKHQ01000001.1"/>
</dbReference>
<gene>
    <name evidence="3" type="ORF">EDD28_0724</name>
</gene>
<dbReference type="GO" id="GO:0005829">
    <property type="term" value="C:cytosol"/>
    <property type="evidence" value="ECO:0007669"/>
    <property type="project" value="TreeGrafter"/>
</dbReference>
<feature type="domain" description="Glycosyl hydrolase family 92" evidence="1">
    <location>
        <begin position="420"/>
        <end position="947"/>
    </location>
</feature>
<dbReference type="PANTHER" id="PTHR12143:SF43">
    <property type="entry name" value="PUTATIVE-RELATED"/>
    <property type="match status" value="1"/>
</dbReference>
<dbReference type="GO" id="GO:0005975">
    <property type="term" value="P:carbohydrate metabolic process"/>
    <property type="evidence" value="ECO:0007669"/>
    <property type="project" value="InterPro"/>
</dbReference>
<evidence type="ECO:0000259" key="1">
    <source>
        <dbReference type="Pfam" id="PF07971"/>
    </source>
</evidence>
<proteinExistence type="predicted"/>
<evidence type="ECO:0000313" key="4">
    <source>
        <dbReference type="Proteomes" id="UP000275356"/>
    </source>
</evidence>
<dbReference type="GO" id="GO:0030246">
    <property type="term" value="F:carbohydrate binding"/>
    <property type="evidence" value="ECO:0007669"/>
    <property type="project" value="InterPro"/>
</dbReference>
<name>A0A3N2D945_9MICO</name>
<dbReference type="Gene3D" id="2.70.98.10">
    <property type="match status" value="1"/>
</dbReference>